<dbReference type="EMBL" id="SOCA01000006">
    <property type="protein sequence ID" value="TDU68181.1"/>
    <property type="molecule type" value="Genomic_DNA"/>
</dbReference>
<comment type="subcellular location">
    <subcellularLocation>
        <location evidence="1">Membrane</location>
        <topology evidence="1">Multi-pass membrane protein</topology>
    </subcellularLocation>
</comment>
<evidence type="ECO:0000313" key="6">
    <source>
        <dbReference type="EMBL" id="TDU68181.1"/>
    </source>
</evidence>
<keyword evidence="7" id="KW-1185">Reference proteome</keyword>
<evidence type="ECO:0000256" key="2">
    <source>
        <dbReference type="ARBA" id="ARBA00022692"/>
    </source>
</evidence>
<evidence type="ECO:0000313" key="7">
    <source>
        <dbReference type="Proteomes" id="UP000295662"/>
    </source>
</evidence>
<evidence type="ECO:0000256" key="5">
    <source>
        <dbReference type="SAM" id="Phobius"/>
    </source>
</evidence>
<protein>
    <recommendedName>
        <fullName evidence="8">Membrane associated rhomboid family serine protease</fullName>
    </recommendedName>
</protein>
<reference evidence="6 7" key="1">
    <citation type="submission" date="2019-03" db="EMBL/GenBank/DDBJ databases">
        <title>Genomic Encyclopedia of Archaeal and Bacterial Type Strains, Phase II (KMG-II): from individual species to whole genera.</title>
        <authorList>
            <person name="Goeker M."/>
        </authorList>
    </citation>
    <scope>NUCLEOTIDE SEQUENCE [LARGE SCALE GENOMIC DNA]</scope>
    <source>
        <strain evidence="6 7">ATCC 25309</strain>
    </source>
</reference>
<evidence type="ECO:0000256" key="4">
    <source>
        <dbReference type="ARBA" id="ARBA00023136"/>
    </source>
</evidence>
<feature type="transmembrane region" description="Helical" evidence="5">
    <location>
        <begin position="69"/>
        <end position="89"/>
    </location>
</feature>
<feature type="transmembrane region" description="Helical" evidence="5">
    <location>
        <begin position="158"/>
        <end position="185"/>
    </location>
</feature>
<name>A0A4R7RRJ6_9BACT</name>
<dbReference type="GO" id="GO:0016020">
    <property type="term" value="C:membrane"/>
    <property type="evidence" value="ECO:0007669"/>
    <property type="project" value="UniProtKB-SubCell"/>
</dbReference>
<accession>A0A4R7RRJ6</accession>
<keyword evidence="2 5" id="KW-0812">Transmembrane</keyword>
<comment type="caution">
    <text evidence="6">The sequence shown here is derived from an EMBL/GenBank/DDBJ whole genome shotgun (WGS) entry which is preliminary data.</text>
</comment>
<sequence>MPLIDRLESRLGRFAIPGILQAIAILQLFTLGIFMFLSPEARQPYVEFLALKPDLLMQGQVWRLFTYNFIPNTNLFFALIGAMFMMWIGRGLDEAWGAFKVNLYVIGGMIFQAIGAVIFGYEGTTTWLYLASLFAFATIFPNEEILLFFILPVKIKWVAFFTAAMLAISVISAPIQIILIFFGLLNYGIAFGPDFVRSRLHSAKTANRRARFEEAQSGAAFFHQCKVCGKTDVDDRTLNFRVTDDGDEICSSCRKLG</sequence>
<proteinExistence type="predicted"/>
<dbReference type="InterPro" id="IPR035952">
    <property type="entry name" value="Rhomboid-like_sf"/>
</dbReference>
<dbReference type="Gene3D" id="1.20.1540.10">
    <property type="entry name" value="Rhomboid-like"/>
    <property type="match status" value="1"/>
</dbReference>
<evidence type="ECO:0000256" key="1">
    <source>
        <dbReference type="ARBA" id="ARBA00004141"/>
    </source>
</evidence>
<evidence type="ECO:0000256" key="3">
    <source>
        <dbReference type="ARBA" id="ARBA00022989"/>
    </source>
</evidence>
<dbReference type="RefSeq" id="WP_133796319.1">
    <property type="nucleotide sequence ID" value="NZ_SOCA01000006.1"/>
</dbReference>
<feature type="transmembrane region" description="Helical" evidence="5">
    <location>
        <begin position="12"/>
        <end position="37"/>
    </location>
</feature>
<dbReference type="Proteomes" id="UP000295662">
    <property type="component" value="Unassembled WGS sequence"/>
</dbReference>
<feature type="transmembrane region" description="Helical" evidence="5">
    <location>
        <begin position="101"/>
        <end position="121"/>
    </location>
</feature>
<keyword evidence="3 5" id="KW-1133">Transmembrane helix</keyword>
<gene>
    <name evidence="6" type="ORF">EI77_03298</name>
</gene>
<keyword evidence="4 5" id="KW-0472">Membrane</keyword>
<dbReference type="SUPFAM" id="SSF144091">
    <property type="entry name" value="Rhomboid-like"/>
    <property type="match status" value="1"/>
</dbReference>
<dbReference type="AlphaFoldDB" id="A0A4R7RRJ6"/>
<feature type="transmembrane region" description="Helical" evidence="5">
    <location>
        <begin position="127"/>
        <end position="151"/>
    </location>
</feature>
<dbReference type="OrthoDB" id="9778756at2"/>
<evidence type="ECO:0008006" key="8">
    <source>
        <dbReference type="Google" id="ProtNLM"/>
    </source>
</evidence>
<organism evidence="6 7">
    <name type="scientific">Prosthecobacter fusiformis</name>
    <dbReference type="NCBI Taxonomy" id="48464"/>
    <lineage>
        <taxon>Bacteria</taxon>
        <taxon>Pseudomonadati</taxon>
        <taxon>Verrucomicrobiota</taxon>
        <taxon>Verrucomicrobiia</taxon>
        <taxon>Verrucomicrobiales</taxon>
        <taxon>Verrucomicrobiaceae</taxon>
        <taxon>Prosthecobacter</taxon>
    </lineage>
</organism>